<dbReference type="PROSITE" id="PS50109">
    <property type="entry name" value="HIS_KIN"/>
    <property type="match status" value="1"/>
</dbReference>
<dbReference type="CDD" id="cd00075">
    <property type="entry name" value="HATPase"/>
    <property type="match status" value="1"/>
</dbReference>
<dbReference type="InterPro" id="IPR003594">
    <property type="entry name" value="HATPase_dom"/>
</dbReference>
<dbReference type="Pfam" id="PF00512">
    <property type="entry name" value="HisKA"/>
    <property type="match status" value="1"/>
</dbReference>
<evidence type="ECO:0000256" key="8">
    <source>
        <dbReference type="ARBA" id="ARBA00022840"/>
    </source>
</evidence>
<dbReference type="FunFam" id="3.30.565.10:FF:000006">
    <property type="entry name" value="Sensor histidine kinase WalK"/>
    <property type="match status" value="1"/>
</dbReference>
<dbReference type="PANTHER" id="PTHR43065:SF10">
    <property type="entry name" value="PEROXIDE STRESS-ACTIVATED HISTIDINE KINASE MAK3"/>
    <property type="match status" value="1"/>
</dbReference>
<dbReference type="Gene3D" id="1.10.287.130">
    <property type="match status" value="1"/>
</dbReference>
<evidence type="ECO:0000256" key="5">
    <source>
        <dbReference type="ARBA" id="ARBA00022679"/>
    </source>
</evidence>
<evidence type="ECO:0000256" key="2">
    <source>
        <dbReference type="ARBA" id="ARBA00004651"/>
    </source>
</evidence>
<dbReference type="AlphaFoldDB" id="A0A0A8X8Q2"/>
<evidence type="ECO:0000313" key="11">
    <source>
        <dbReference type="EMBL" id="GAM16293.1"/>
    </source>
</evidence>
<dbReference type="CDD" id="cd00082">
    <property type="entry name" value="HisKA"/>
    <property type="match status" value="1"/>
</dbReference>
<evidence type="ECO:0000259" key="10">
    <source>
        <dbReference type="PROSITE" id="PS50109"/>
    </source>
</evidence>
<dbReference type="SUPFAM" id="SSF55785">
    <property type="entry name" value="PYP-like sensor domain (PAS domain)"/>
    <property type="match status" value="1"/>
</dbReference>
<feature type="domain" description="Histidine kinase" evidence="10">
    <location>
        <begin position="140"/>
        <end position="348"/>
    </location>
</feature>
<dbReference type="InterPro" id="IPR004358">
    <property type="entry name" value="Sig_transdc_His_kin-like_C"/>
</dbReference>
<dbReference type="EC" id="2.7.13.3" evidence="3"/>
<dbReference type="Pfam" id="PF02518">
    <property type="entry name" value="HATPase_c"/>
    <property type="match status" value="1"/>
</dbReference>
<dbReference type="SMART" id="SM00387">
    <property type="entry name" value="HATPase_c"/>
    <property type="match status" value="1"/>
</dbReference>
<dbReference type="SUPFAM" id="SSF47384">
    <property type="entry name" value="Homodimeric domain of signal transducing histidine kinase"/>
    <property type="match status" value="1"/>
</dbReference>
<comment type="catalytic activity">
    <reaction evidence="1">
        <text>ATP + protein L-histidine = ADP + protein N-phospho-L-histidine.</text>
        <dbReference type="EC" id="2.7.13.3"/>
    </reaction>
</comment>
<dbReference type="OrthoDB" id="9815750at2"/>
<keyword evidence="4" id="KW-0597">Phosphoprotein</keyword>
<dbReference type="Gene3D" id="3.30.565.10">
    <property type="entry name" value="Histidine kinase-like ATPase, C-terminal domain"/>
    <property type="match status" value="1"/>
</dbReference>
<keyword evidence="8" id="KW-0067">ATP-binding</keyword>
<dbReference type="SUPFAM" id="SSF55874">
    <property type="entry name" value="ATPase domain of HSP90 chaperone/DNA topoisomerase II/histidine kinase"/>
    <property type="match status" value="1"/>
</dbReference>
<dbReference type="STRING" id="1321606.SAMD00020551_4481"/>
<dbReference type="InterPro" id="IPR035965">
    <property type="entry name" value="PAS-like_dom_sf"/>
</dbReference>
<keyword evidence="6" id="KW-0547">Nucleotide-binding</keyword>
<sequence length="357" mass="40926">MNDQECKVDYEQFIPRETGFIFKYEKQDNTFIHTFIEGKLIEKVGLCPEKVVGKSLFEFLPAEQALRKEAFYEKAWKGEHVNYEGNFGGIHYLAILNPVRHNGVTVEVIGTTIDITKEKAREKQVQQMEKLSVVGELAAGIAHEIRNPLTSLKGFAKIVKESVSDPTLLPYLDIMLDEMDRINEIVNEFMFIAKPNEHVHFQHTNLNKLLRECIHFMEPQAHLKSIEVEFEIESEILLNCDRKKMKQVLINLLQNAIEATEDSGHFIEVRLEEMSSDSVMVTILDKGCGISDSRYKRLFEPFYSTKEKGTGLGLITCKRIIDLHQGNIDIESKLGEGTTIRISLPRFHRVDSLKIAE</sequence>
<evidence type="ECO:0000256" key="9">
    <source>
        <dbReference type="ARBA" id="ARBA00023012"/>
    </source>
</evidence>
<dbReference type="GO" id="GO:0005524">
    <property type="term" value="F:ATP binding"/>
    <property type="evidence" value="ECO:0007669"/>
    <property type="project" value="UniProtKB-KW"/>
</dbReference>
<dbReference type="SMART" id="SM00388">
    <property type="entry name" value="HisKA"/>
    <property type="match status" value="1"/>
</dbReference>
<dbReference type="PRINTS" id="PR00344">
    <property type="entry name" value="BCTRLSENSOR"/>
</dbReference>
<dbReference type="EMBL" id="BASE01000115">
    <property type="protein sequence ID" value="GAM16293.1"/>
    <property type="molecule type" value="Genomic_DNA"/>
</dbReference>
<name>A0A0A8X8Q2_MESS1</name>
<organism evidence="11 12">
    <name type="scientific">Mesobacillus selenatarsenatis (strain DSM 18680 / JCM 14380 / FERM P-15431 / SF-1)</name>
    <dbReference type="NCBI Taxonomy" id="1321606"/>
    <lineage>
        <taxon>Bacteria</taxon>
        <taxon>Bacillati</taxon>
        <taxon>Bacillota</taxon>
        <taxon>Bacilli</taxon>
        <taxon>Bacillales</taxon>
        <taxon>Bacillaceae</taxon>
        <taxon>Mesobacillus</taxon>
    </lineage>
</organism>
<evidence type="ECO:0000256" key="7">
    <source>
        <dbReference type="ARBA" id="ARBA00022777"/>
    </source>
</evidence>
<proteinExistence type="predicted"/>
<keyword evidence="7 11" id="KW-0418">Kinase</keyword>
<dbReference type="RefSeq" id="WP_052442263.1">
    <property type="nucleotide sequence ID" value="NZ_BASE01000115.1"/>
</dbReference>
<dbReference type="GO" id="GO:0005886">
    <property type="term" value="C:plasma membrane"/>
    <property type="evidence" value="ECO:0007669"/>
    <property type="project" value="UniProtKB-SubCell"/>
</dbReference>
<evidence type="ECO:0000256" key="4">
    <source>
        <dbReference type="ARBA" id="ARBA00022553"/>
    </source>
</evidence>
<dbReference type="PANTHER" id="PTHR43065">
    <property type="entry name" value="SENSOR HISTIDINE KINASE"/>
    <property type="match status" value="1"/>
</dbReference>
<dbReference type="GO" id="GO:0000155">
    <property type="term" value="F:phosphorelay sensor kinase activity"/>
    <property type="evidence" value="ECO:0007669"/>
    <property type="project" value="InterPro"/>
</dbReference>
<evidence type="ECO:0000256" key="1">
    <source>
        <dbReference type="ARBA" id="ARBA00000085"/>
    </source>
</evidence>
<dbReference type="Gene3D" id="3.30.450.20">
    <property type="entry name" value="PAS domain"/>
    <property type="match status" value="1"/>
</dbReference>
<dbReference type="InterPro" id="IPR036890">
    <property type="entry name" value="HATPase_C_sf"/>
</dbReference>
<keyword evidence="9" id="KW-0902">Two-component regulatory system</keyword>
<comment type="subcellular location">
    <subcellularLocation>
        <location evidence="2">Cell membrane</location>
        <topology evidence="2">Multi-pass membrane protein</topology>
    </subcellularLocation>
</comment>
<dbReference type="InterPro" id="IPR005467">
    <property type="entry name" value="His_kinase_dom"/>
</dbReference>
<keyword evidence="12" id="KW-1185">Reference proteome</keyword>
<evidence type="ECO:0000256" key="3">
    <source>
        <dbReference type="ARBA" id="ARBA00012438"/>
    </source>
</evidence>
<keyword evidence="5" id="KW-0808">Transferase</keyword>
<gene>
    <name evidence="11" type="ORF">SAMD00020551_4481</name>
</gene>
<protein>
    <recommendedName>
        <fullName evidence="3">histidine kinase</fullName>
        <ecNumber evidence="3">2.7.13.3</ecNumber>
    </recommendedName>
</protein>
<evidence type="ECO:0000313" key="12">
    <source>
        <dbReference type="Proteomes" id="UP000031014"/>
    </source>
</evidence>
<dbReference type="InterPro" id="IPR036097">
    <property type="entry name" value="HisK_dim/P_sf"/>
</dbReference>
<reference evidence="11 12" key="1">
    <citation type="submission" date="2013-06" db="EMBL/GenBank/DDBJ databases">
        <title>Whole genome shotgun sequence of Bacillus selenatarsenatis SF-1.</title>
        <authorList>
            <person name="Kuroda M."/>
            <person name="Sei K."/>
            <person name="Yamashita M."/>
            <person name="Ike M."/>
        </authorList>
    </citation>
    <scope>NUCLEOTIDE SEQUENCE [LARGE SCALE GENOMIC DNA]</scope>
    <source>
        <strain evidence="11 12">SF-1</strain>
    </source>
</reference>
<evidence type="ECO:0000256" key="6">
    <source>
        <dbReference type="ARBA" id="ARBA00022741"/>
    </source>
</evidence>
<dbReference type="InterPro" id="IPR003661">
    <property type="entry name" value="HisK_dim/P_dom"/>
</dbReference>
<comment type="caution">
    <text evidence="11">The sequence shown here is derived from an EMBL/GenBank/DDBJ whole genome shotgun (WGS) entry which is preliminary data.</text>
</comment>
<dbReference type="Proteomes" id="UP000031014">
    <property type="component" value="Unassembled WGS sequence"/>
</dbReference>
<accession>A0A0A8X8Q2</accession>